<dbReference type="Proteomes" id="UP000005950">
    <property type="component" value="Unassembled WGS sequence"/>
</dbReference>
<protein>
    <submittedName>
        <fullName evidence="2">Uncharacterized protein</fullName>
    </submittedName>
</protein>
<evidence type="ECO:0000313" key="2">
    <source>
        <dbReference type="EMBL" id="EEF66911.1"/>
    </source>
</evidence>
<dbReference type="HOGENOM" id="CLU_1566181_0_0_9"/>
<gene>
    <name evidence="2" type="ORF">HOLDEFILI_02949</name>
</gene>
<name>B9YAU2_9FIRM</name>
<proteinExistence type="predicted"/>
<comment type="caution">
    <text evidence="2">The sequence shown here is derived from an EMBL/GenBank/DDBJ whole genome shotgun (WGS) entry which is preliminary data.</text>
</comment>
<dbReference type="RefSeq" id="WP_006060114.1">
    <property type="nucleotide sequence ID" value="NZ_GG657560.1"/>
</dbReference>
<dbReference type="AlphaFoldDB" id="B9YAU2"/>
<sequence length="171" mass="20273">MASLEQEIETVREQLDRQVRLKSRLERMKAQQAKLNWEVGLRKERWHQEEQDIDQLEAFSWSALWARLNGQLEEKLTEQRREALVAGARFEAARRQQEALAVRIAQVEHELQDLKGCEQQWERLLQQKAEHLKQRQPDKAAVIFQLEARQRECQRQLKELREAADAGKAAR</sequence>
<accession>B9YAU2</accession>
<reference evidence="2 3" key="2">
    <citation type="submission" date="2009-02" db="EMBL/GenBank/DDBJ databases">
        <title>Draft genome sequence of Holdemania filiformis DSM 12042.</title>
        <authorList>
            <person name="Sudarsanam P."/>
            <person name="Ley R."/>
            <person name="Guruge J."/>
            <person name="Turnbaugh P.J."/>
            <person name="Mahowald M."/>
            <person name="Liep D."/>
            <person name="Gordon J."/>
        </authorList>
    </citation>
    <scope>NUCLEOTIDE SEQUENCE [LARGE SCALE GENOMIC DNA]</scope>
    <source>
        <strain evidence="2 3">DSM 12042</strain>
    </source>
</reference>
<evidence type="ECO:0000256" key="1">
    <source>
        <dbReference type="SAM" id="Coils"/>
    </source>
</evidence>
<dbReference type="EMBL" id="ACCF01000188">
    <property type="protein sequence ID" value="EEF66911.1"/>
    <property type="molecule type" value="Genomic_DNA"/>
</dbReference>
<organism evidence="2 3">
    <name type="scientific">Holdemania filiformis DSM 12042</name>
    <dbReference type="NCBI Taxonomy" id="545696"/>
    <lineage>
        <taxon>Bacteria</taxon>
        <taxon>Bacillati</taxon>
        <taxon>Bacillota</taxon>
        <taxon>Erysipelotrichia</taxon>
        <taxon>Erysipelotrichales</taxon>
        <taxon>Erysipelotrichaceae</taxon>
        <taxon>Holdemania</taxon>
    </lineage>
</organism>
<keyword evidence="1" id="KW-0175">Coiled coil</keyword>
<dbReference type="STRING" id="545696.HOLDEFILI_02949"/>
<feature type="non-terminal residue" evidence="2">
    <location>
        <position position="171"/>
    </location>
</feature>
<evidence type="ECO:0000313" key="3">
    <source>
        <dbReference type="Proteomes" id="UP000005950"/>
    </source>
</evidence>
<reference evidence="2 3" key="1">
    <citation type="submission" date="2008-12" db="EMBL/GenBank/DDBJ databases">
        <authorList>
            <person name="Fulton L."/>
            <person name="Clifton S."/>
            <person name="Fulton B."/>
            <person name="Xu J."/>
            <person name="Minx P."/>
            <person name="Pepin K.H."/>
            <person name="Johnson M."/>
            <person name="Bhonagiri V."/>
            <person name="Nash W.E."/>
            <person name="Mardis E.R."/>
            <person name="Wilson R.K."/>
        </authorList>
    </citation>
    <scope>NUCLEOTIDE SEQUENCE [LARGE SCALE GENOMIC DNA]</scope>
    <source>
        <strain evidence="2 3">DSM 12042</strain>
    </source>
</reference>
<feature type="coiled-coil region" evidence="1">
    <location>
        <begin position="1"/>
        <end position="31"/>
    </location>
</feature>